<dbReference type="Gene3D" id="3.40.630.30">
    <property type="match status" value="1"/>
</dbReference>
<evidence type="ECO:0000259" key="1">
    <source>
        <dbReference type="PROSITE" id="PS51186"/>
    </source>
</evidence>
<dbReference type="Proteomes" id="UP000025241">
    <property type="component" value="Chromosome I"/>
</dbReference>
<name>A0A024HHZ6_PSEKB</name>
<dbReference type="eggNOG" id="ENOG5033D08">
    <property type="taxonomic scope" value="Bacteria"/>
</dbReference>
<dbReference type="InterPro" id="IPR000182">
    <property type="entry name" value="GNAT_dom"/>
</dbReference>
<reference evidence="2 3" key="1">
    <citation type="submission" date="2013-03" db="EMBL/GenBank/DDBJ databases">
        <authorList>
            <person name="Linke B."/>
        </authorList>
    </citation>
    <scope>NUCLEOTIDE SEQUENCE [LARGE SCALE GENOMIC DNA]</scope>
    <source>
        <strain evidence="2 3">B13</strain>
    </source>
</reference>
<evidence type="ECO:0000313" key="2">
    <source>
        <dbReference type="EMBL" id="CDF84102.1"/>
    </source>
</evidence>
<sequence length="220" mass="25100">MAVQQLILKGQTTLRQHGLAHTLHKALLKVVNAVLPFKILRGITLQKVDPRFLELPPHYRGLFLSEAMLRPYATDPRNEISTDFLDHALAKNDQCYGIFEGERLAAYGWYSRKPTGIDSTPLNLHFDPAYVYMYKGFTHYDYRGQRLHAIGMNRALQHFLEEGDKGLVSYVESGNFDSLKSCYRLGYVDAGSIYLFRLFGRYRSVASSGCGPYGLRLRRA</sequence>
<keyword evidence="2" id="KW-0808">Transferase</keyword>
<dbReference type="Pfam" id="PF00583">
    <property type="entry name" value="Acetyltransf_1"/>
    <property type="match status" value="1"/>
</dbReference>
<dbReference type="OrthoDB" id="8018214at2"/>
<feature type="domain" description="N-acetyltransferase" evidence="1">
    <location>
        <begin position="50"/>
        <end position="220"/>
    </location>
</feature>
<evidence type="ECO:0000313" key="3">
    <source>
        <dbReference type="Proteomes" id="UP000025241"/>
    </source>
</evidence>
<dbReference type="STRING" id="1301098.PKB_2755"/>
<dbReference type="EMBL" id="HG322950">
    <property type="protein sequence ID" value="CDF84102.1"/>
    <property type="molecule type" value="Genomic_DNA"/>
</dbReference>
<dbReference type="AlphaFoldDB" id="A0A024HHZ6"/>
<keyword evidence="3" id="KW-1185">Reference proteome</keyword>
<dbReference type="RefSeq" id="WP_052355278.1">
    <property type="nucleotide sequence ID" value="NZ_HG322950.1"/>
</dbReference>
<dbReference type="InterPro" id="IPR016181">
    <property type="entry name" value="Acyl_CoA_acyltransferase"/>
</dbReference>
<accession>A0A024HHZ6</accession>
<dbReference type="PROSITE" id="PS51186">
    <property type="entry name" value="GNAT"/>
    <property type="match status" value="1"/>
</dbReference>
<dbReference type="SUPFAM" id="SSF55729">
    <property type="entry name" value="Acyl-CoA N-acyltransferases (Nat)"/>
    <property type="match status" value="1"/>
</dbReference>
<dbReference type="GO" id="GO:0016747">
    <property type="term" value="F:acyltransferase activity, transferring groups other than amino-acyl groups"/>
    <property type="evidence" value="ECO:0007669"/>
    <property type="project" value="InterPro"/>
</dbReference>
<organism evidence="2 3">
    <name type="scientific">Pseudomonas knackmussii (strain DSM 6978 / CCUG 54928 / LMG 23759 / B13)</name>
    <dbReference type="NCBI Taxonomy" id="1301098"/>
    <lineage>
        <taxon>Bacteria</taxon>
        <taxon>Pseudomonadati</taxon>
        <taxon>Pseudomonadota</taxon>
        <taxon>Gammaproteobacteria</taxon>
        <taxon>Pseudomonadales</taxon>
        <taxon>Pseudomonadaceae</taxon>
        <taxon>Pseudomonas</taxon>
    </lineage>
</organism>
<protein>
    <submittedName>
        <fullName evidence="2">GNAT family acetyltransferase</fullName>
    </submittedName>
</protein>
<dbReference type="KEGG" id="pkc:PKB_2755"/>
<gene>
    <name evidence="2" type="ORF">PKB_2755</name>
</gene>
<dbReference type="HOGENOM" id="CLU_1178313_0_0_6"/>
<reference evidence="2 3" key="2">
    <citation type="submission" date="2014-05" db="EMBL/GenBank/DDBJ databases">
        <title>Genome sequence of the 3-chlorobenzoate degrading bacterium Pseudomonas knackmussii B13 shows multiple evidence for horizontal gene transfer.</title>
        <authorList>
            <person name="Miyazaki R."/>
            <person name="Bertelli C."/>
            <person name="Falquet L."/>
            <person name="Robinson-Rechavi M."/>
            <person name="Gharib W."/>
            <person name="Roy S."/>
            <person name="Van der Meer J.R."/>
        </authorList>
    </citation>
    <scope>NUCLEOTIDE SEQUENCE [LARGE SCALE GENOMIC DNA]</scope>
    <source>
        <strain evidence="2 3">B13</strain>
    </source>
</reference>
<dbReference type="PATRIC" id="fig|1301098.3.peg.2768"/>
<proteinExistence type="predicted"/>